<dbReference type="EMBL" id="MU167216">
    <property type="protein sequence ID" value="KAG0150853.1"/>
    <property type="molecule type" value="Genomic_DNA"/>
</dbReference>
<feature type="compositionally biased region" description="Polar residues" evidence="1">
    <location>
        <begin position="321"/>
        <end position="358"/>
    </location>
</feature>
<feature type="compositionally biased region" description="Low complexity" evidence="1">
    <location>
        <begin position="535"/>
        <end position="557"/>
    </location>
</feature>
<feature type="compositionally biased region" description="Polar residues" evidence="1">
    <location>
        <begin position="466"/>
        <end position="494"/>
    </location>
</feature>
<feature type="compositionally biased region" description="Polar residues" evidence="1">
    <location>
        <begin position="597"/>
        <end position="618"/>
    </location>
</feature>
<dbReference type="GO" id="GO:0046982">
    <property type="term" value="F:protein heterodimerization activity"/>
    <property type="evidence" value="ECO:0007669"/>
    <property type="project" value="InterPro"/>
</dbReference>
<gene>
    <name evidence="2" type="ORF">CROQUDRAFT_668211</name>
</gene>
<dbReference type="Proteomes" id="UP000886653">
    <property type="component" value="Unassembled WGS sequence"/>
</dbReference>
<reference evidence="2" key="1">
    <citation type="submission" date="2013-11" db="EMBL/GenBank/DDBJ databases">
        <title>Genome sequence of the fusiform rust pathogen reveals effectors for host alternation and coevolution with pine.</title>
        <authorList>
            <consortium name="DOE Joint Genome Institute"/>
            <person name="Smith K."/>
            <person name="Pendleton A."/>
            <person name="Kubisiak T."/>
            <person name="Anderson C."/>
            <person name="Salamov A."/>
            <person name="Aerts A."/>
            <person name="Riley R."/>
            <person name="Clum A."/>
            <person name="Lindquist E."/>
            <person name="Ence D."/>
            <person name="Campbell M."/>
            <person name="Kronenberg Z."/>
            <person name="Feau N."/>
            <person name="Dhillon B."/>
            <person name="Hamelin R."/>
            <person name="Burleigh J."/>
            <person name="Smith J."/>
            <person name="Yandell M."/>
            <person name="Nelson C."/>
            <person name="Grigoriev I."/>
            <person name="Davis J."/>
        </authorList>
    </citation>
    <scope>NUCLEOTIDE SEQUENCE</scope>
    <source>
        <strain evidence="2">G11</strain>
    </source>
</reference>
<evidence type="ECO:0000313" key="2">
    <source>
        <dbReference type="EMBL" id="KAG0150853.1"/>
    </source>
</evidence>
<feature type="compositionally biased region" description="Low complexity" evidence="1">
    <location>
        <begin position="241"/>
        <end position="267"/>
    </location>
</feature>
<organism evidence="2 3">
    <name type="scientific">Cronartium quercuum f. sp. fusiforme G11</name>
    <dbReference type="NCBI Taxonomy" id="708437"/>
    <lineage>
        <taxon>Eukaryota</taxon>
        <taxon>Fungi</taxon>
        <taxon>Dikarya</taxon>
        <taxon>Basidiomycota</taxon>
        <taxon>Pucciniomycotina</taxon>
        <taxon>Pucciniomycetes</taxon>
        <taxon>Pucciniales</taxon>
        <taxon>Coleosporiaceae</taxon>
        <taxon>Cronartium</taxon>
    </lineage>
</organism>
<proteinExistence type="predicted"/>
<feature type="compositionally biased region" description="Pro residues" evidence="1">
    <location>
        <begin position="558"/>
        <end position="567"/>
    </location>
</feature>
<protein>
    <submittedName>
        <fullName evidence="2">Uncharacterized protein</fullName>
    </submittedName>
</protein>
<feature type="compositionally biased region" description="Polar residues" evidence="1">
    <location>
        <begin position="396"/>
        <end position="405"/>
    </location>
</feature>
<dbReference type="InterPro" id="IPR009072">
    <property type="entry name" value="Histone-fold"/>
</dbReference>
<feature type="region of interest" description="Disordered" evidence="1">
    <location>
        <begin position="308"/>
        <end position="618"/>
    </location>
</feature>
<feature type="compositionally biased region" description="Polar residues" evidence="1">
    <location>
        <begin position="571"/>
        <end position="580"/>
    </location>
</feature>
<evidence type="ECO:0000313" key="3">
    <source>
        <dbReference type="Proteomes" id="UP000886653"/>
    </source>
</evidence>
<feature type="compositionally biased region" description="Low complexity" evidence="1">
    <location>
        <begin position="417"/>
        <end position="429"/>
    </location>
</feature>
<dbReference type="AlphaFoldDB" id="A0A9P6NRG0"/>
<feature type="compositionally biased region" description="Low complexity" evidence="1">
    <location>
        <begin position="507"/>
        <end position="527"/>
    </location>
</feature>
<dbReference type="Gene3D" id="1.10.20.10">
    <property type="entry name" value="Histone, subunit A"/>
    <property type="match status" value="1"/>
</dbReference>
<evidence type="ECO:0000256" key="1">
    <source>
        <dbReference type="SAM" id="MobiDB-lite"/>
    </source>
</evidence>
<keyword evidence="3" id="KW-1185">Reference proteome</keyword>
<dbReference type="OrthoDB" id="2193432at2759"/>
<sequence length="716" mass="76010">MNPSFPVQRPPSALANHVPQLSNDLHQPVIAQHDPTSQWAALNTNPGLQRTLCKAAANGQLNQDQMASFSSYMKGNAAAFKMYQLELQAAQQQQVQQHHQQQQQQQQQQAHQVLEPDKLSAQHVHQLTNGTNGFISSPLSNTQLAMQLQQVNHHYQALQPSAPPQQSQHTRLGETFPMISGDLQLTQSIAQFRQVQETLKNPALSSAERETATMRARELRDILATRMSQLGMRRDGGVGSPGSTSSAPTPQSQVFQSPGPSGQPQHPNDVQRAHLSVAYQRQQQMMSNMPLTPQPAGGIARPLSRNLVPTSAASPRPTLLSGRNSPSPNAGNVNSNNMMQSISRPGSSHQSMLGSASSPPAIHNAASPPNNSGADLRRAVATRPGSAMKNGASIGTPPTNASSPLAHSINPAPSPRPASAASMNPSHGQSQGGGNLSGNLGQQMMSPPAGHMPSPVTQPREPSIQAPASQTVAPSEPTTRVTPPTQVFSGSTQGLKPLLPNGGLATPQSQQYSAIAAQQQQASSTQPTPTPPTATTPALNTASAPVRDVNPPRVTSPAPTPFPPPRPTLTSGHATSSTLAGTVLHRPPVNGIHEALGQSSSSNDAGGRGQESTSSSRILSKRKIQELVESIDPSERLEAEVEDVSAIFPLPLFIKAVGRLYMSRLLSPSRWSSKSSFFCMYVFCERRSVGCRMESALIGIGGRVHRFGHSVLLSIS</sequence>
<accession>A0A9P6NRG0</accession>
<name>A0A9P6NRG0_9BASI</name>
<comment type="caution">
    <text evidence="2">The sequence shown here is derived from an EMBL/GenBank/DDBJ whole genome shotgun (WGS) entry which is preliminary data.</text>
</comment>
<feature type="region of interest" description="Disordered" evidence="1">
    <location>
        <begin position="226"/>
        <end position="269"/>
    </location>
</feature>